<keyword evidence="3" id="KW-1185">Reference proteome</keyword>
<accession>A0ABV5S4W1</accession>
<evidence type="ECO:0000313" key="2">
    <source>
        <dbReference type="EMBL" id="MFB9626704.1"/>
    </source>
</evidence>
<dbReference type="EMBL" id="JBHMBW010000023">
    <property type="protein sequence ID" value="MFB9626704.1"/>
    <property type="molecule type" value="Genomic_DNA"/>
</dbReference>
<feature type="region of interest" description="Disordered" evidence="1">
    <location>
        <begin position="399"/>
        <end position="418"/>
    </location>
</feature>
<dbReference type="Proteomes" id="UP001589532">
    <property type="component" value="Unassembled WGS sequence"/>
</dbReference>
<protein>
    <submittedName>
        <fullName evidence="2">Uncharacterized protein</fullName>
    </submittedName>
</protein>
<evidence type="ECO:0000313" key="3">
    <source>
        <dbReference type="Proteomes" id="UP001589532"/>
    </source>
</evidence>
<reference evidence="2 3" key="1">
    <citation type="submission" date="2024-09" db="EMBL/GenBank/DDBJ databases">
        <authorList>
            <person name="Sun Q."/>
            <person name="Mori K."/>
        </authorList>
    </citation>
    <scope>NUCLEOTIDE SEQUENCE [LARGE SCALE GENOMIC DNA]</scope>
    <source>
        <strain evidence="2 3">JCM 3143</strain>
    </source>
</reference>
<proteinExistence type="predicted"/>
<dbReference type="RefSeq" id="WP_378520898.1">
    <property type="nucleotide sequence ID" value="NZ_BAAAXV010000009.1"/>
</dbReference>
<name>A0ABV5S4W1_9ACTN</name>
<gene>
    <name evidence="2" type="ORF">ACFFSA_26750</name>
</gene>
<comment type="caution">
    <text evidence="2">The sequence shown here is derived from an EMBL/GenBank/DDBJ whole genome shotgun (WGS) entry which is preliminary data.</text>
</comment>
<sequence>MRPWDAFTSAEAQVRAMVADPRWQGLSAPDRAHVLAARILVTPDGDRWLFGTHARWHLHDPADGRWYLAPPPRGVRARQVRHPAAELPPEVIPYGPDFHAEPGSTQAFIGPDVPEGLTERLRVLLRASGRKSELDYPLTAFDEIFASDVPSTVAAIWGTIMWCAYAPAFDGNERLITVFGEYLRRPLPGDEWVRWLPAPPLLDLVTLVAERRQAGHPRAALRLAAIMADTAQILMSDTRFRPRALALLTMVEPLLRQPGLDLGAASLGRRAEACVTSGAPCERDHQTCAASLGRRAEACVTSGAPCERDHEHALMDAEALRAEWLERCPRRLCRALLVENDVAAHFSHAVYDLVEALAFMPDPPMAAATFLADLSDSKGTLPARLDHRLRHAYGELDRAGLTGTSASESTEPEGFPVPGRVLTKPAPTLEVAPPDRASAAAVLGAAYATGLAWERLTGAKVPQSGLAGQTALVRRVVHERDDNHTDLT</sequence>
<evidence type="ECO:0000256" key="1">
    <source>
        <dbReference type="SAM" id="MobiDB-lite"/>
    </source>
</evidence>
<organism evidence="2 3">
    <name type="scientific">Nonomuraea helvata</name>
    <dbReference type="NCBI Taxonomy" id="37484"/>
    <lineage>
        <taxon>Bacteria</taxon>
        <taxon>Bacillati</taxon>
        <taxon>Actinomycetota</taxon>
        <taxon>Actinomycetes</taxon>
        <taxon>Streptosporangiales</taxon>
        <taxon>Streptosporangiaceae</taxon>
        <taxon>Nonomuraea</taxon>
    </lineage>
</organism>